<name>A0A9P1G2A5_9DINO</name>
<reference evidence="2" key="1">
    <citation type="submission" date="2022-10" db="EMBL/GenBank/DDBJ databases">
        <authorList>
            <person name="Chen Y."/>
            <person name="Dougan E. K."/>
            <person name="Chan C."/>
            <person name="Rhodes N."/>
            <person name="Thang M."/>
        </authorList>
    </citation>
    <scope>NUCLEOTIDE SEQUENCE</scope>
</reference>
<dbReference type="Proteomes" id="UP001152797">
    <property type="component" value="Unassembled WGS sequence"/>
</dbReference>
<gene>
    <name evidence="2" type="ORF">C1SCF055_LOCUS23311</name>
</gene>
<feature type="compositionally biased region" description="Polar residues" evidence="1">
    <location>
        <begin position="104"/>
        <end position="120"/>
    </location>
</feature>
<dbReference type="EMBL" id="CAMXCT020002258">
    <property type="protein sequence ID" value="CAL1150251.1"/>
    <property type="molecule type" value="Genomic_DNA"/>
</dbReference>
<dbReference type="EMBL" id="CAMXCT010002258">
    <property type="protein sequence ID" value="CAI3996876.1"/>
    <property type="molecule type" value="Genomic_DNA"/>
</dbReference>
<dbReference type="AlphaFoldDB" id="A0A9P1G2A5"/>
<organism evidence="2">
    <name type="scientific">Cladocopium goreaui</name>
    <dbReference type="NCBI Taxonomy" id="2562237"/>
    <lineage>
        <taxon>Eukaryota</taxon>
        <taxon>Sar</taxon>
        <taxon>Alveolata</taxon>
        <taxon>Dinophyceae</taxon>
        <taxon>Suessiales</taxon>
        <taxon>Symbiodiniaceae</taxon>
        <taxon>Cladocopium</taxon>
    </lineage>
</organism>
<keyword evidence="4" id="KW-1185">Reference proteome</keyword>
<sequence length="180" mass="19792">MYDHVRPSSKIFKDLQRSSKFKAKPANWTSKRSARHVSGTKETAGLAHDLVHVDGSETTEHPLSIRSRRERRKSSEKGAAFEVFEVEAVDTPAPKQSAVAAQEDATSSQHARGLFSSSDAGSHEPEQSAVVAQQEGATSAQRVRGKILDNAMFIDFNSVSGCFRWKRCSYLLSNSLQLAN</sequence>
<dbReference type="EMBL" id="CAMXCT030002258">
    <property type="protein sequence ID" value="CAL4784188.1"/>
    <property type="molecule type" value="Genomic_DNA"/>
</dbReference>
<evidence type="ECO:0000313" key="3">
    <source>
        <dbReference type="EMBL" id="CAL1150251.1"/>
    </source>
</evidence>
<accession>A0A9P1G2A5</accession>
<feature type="region of interest" description="Disordered" evidence="1">
    <location>
        <begin position="92"/>
        <end position="136"/>
    </location>
</feature>
<comment type="caution">
    <text evidence="2">The sequence shown here is derived from an EMBL/GenBank/DDBJ whole genome shotgun (WGS) entry which is preliminary data.</text>
</comment>
<evidence type="ECO:0000313" key="4">
    <source>
        <dbReference type="Proteomes" id="UP001152797"/>
    </source>
</evidence>
<feature type="compositionally biased region" description="Basic and acidic residues" evidence="1">
    <location>
        <begin position="49"/>
        <end position="60"/>
    </location>
</feature>
<feature type="region of interest" description="Disordered" evidence="1">
    <location>
        <begin position="22"/>
        <end position="77"/>
    </location>
</feature>
<evidence type="ECO:0000256" key="1">
    <source>
        <dbReference type="SAM" id="MobiDB-lite"/>
    </source>
</evidence>
<protein>
    <submittedName>
        <fullName evidence="2">Uncharacterized protein</fullName>
    </submittedName>
</protein>
<reference evidence="3" key="2">
    <citation type="submission" date="2024-04" db="EMBL/GenBank/DDBJ databases">
        <authorList>
            <person name="Chen Y."/>
            <person name="Shah S."/>
            <person name="Dougan E. K."/>
            <person name="Thang M."/>
            <person name="Chan C."/>
        </authorList>
    </citation>
    <scope>NUCLEOTIDE SEQUENCE [LARGE SCALE GENOMIC DNA]</scope>
</reference>
<evidence type="ECO:0000313" key="2">
    <source>
        <dbReference type="EMBL" id="CAI3996876.1"/>
    </source>
</evidence>
<proteinExistence type="predicted"/>